<comment type="caution">
    <text evidence="3">The sequence shown here is derived from an EMBL/GenBank/DDBJ whole genome shotgun (WGS) entry which is preliminary data.</text>
</comment>
<keyword evidence="4" id="KW-1185">Reference proteome</keyword>
<evidence type="ECO:0000313" key="3">
    <source>
        <dbReference type="EMBL" id="MFD0796468.1"/>
    </source>
</evidence>
<evidence type="ECO:0000259" key="2">
    <source>
        <dbReference type="Pfam" id="PF04892"/>
    </source>
</evidence>
<dbReference type="PANTHER" id="PTHR28008">
    <property type="entry name" value="DOMAIN PROTEIN, PUTATIVE (AFU_ORTHOLOGUE AFUA_3G10980)-RELATED"/>
    <property type="match status" value="1"/>
</dbReference>
<dbReference type="EMBL" id="JBHTHY010000003">
    <property type="protein sequence ID" value="MFD0796468.1"/>
    <property type="molecule type" value="Genomic_DNA"/>
</dbReference>
<keyword evidence="1" id="KW-0812">Transmembrane</keyword>
<dbReference type="PANTHER" id="PTHR28008:SF1">
    <property type="entry name" value="DOMAIN PROTEIN, PUTATIVE (AFU_ORTHOLOGUE AFUA_3G10980)-RELATED"/>
    <property type="match status" value="1"/>
</dbReference>
<accession>A0ABW3B131</accession>
<name>A0ABW3B131_9FLAO</name>
<feature type="transmembrane region" description="Helical" evidence="1">
    <location>
        <begin position="106"/>
        <end position="124"/>
    </location>
</feature>
<reference evidence="4" key="1">
    <citation type="journal article" date="2019" name="Int. J. Syst. Evol. Microbiol.">
        <title>The Global Catalogue of Microorganisms (GCM) 10K type strain sequencing project: providing services to taxonomists for standard genome sequencing and annotation.</title>
        <authorList>
            <consortium name="The Broad Institute Genomics Platform"/>
            <consortium name="The Broad Institute Genome Sequencing Center for Infectious Disease"/>
            <person name="Wu L."/>
            <person name="Ma J."/>
        </authorList>
    </citation>
    <scope>NUCLEOTIDE SEQUENCE [LARGE SCALE GENOMIC DNA]</scope>
    <source>
        <strain evidence="4">CCUG 61948</strain>
    </source>
</reference>
<proteinExistence type="predicted"/>
<protein>
    <submittedName>
        <fullName evidence="3">VanZ family protein</fullName>
    </submittedName>
</protein>
<dbReference type="Pfam" id="PF04892">
    <property type="entry name" value="VanZ"/>
    <property type="match status" value="1"/>
</dbReference>
<dbReference type="RefSeq" id="WP_379932272.1">
    <property type="nucleotide sequence ID" value="NZ_JBHTHY010000003.1"/>
</dbReference>
<keyword evidence="1" id="KW-1133">Transmembrane helix</keyword>
<feature type="domain" description="VanZ-like" evidence="2">
    <location>
        <begin position="18"/>
        <end position="121"/>
    </location>
</feature>
<dbReference type="InterPro" id="IPR006976">
    <property type="entry name" value="VanZ-like"/>
</dbReference>
<feature type="transmembrane region" description="Helical" evidence="1">
    <location>
        <begin position="7"/>
        <end position="31"/>
    </location>
</feature>
<dbReference type="Proteomes" id="UP001597012">
    <property type="component" value="Unassembled WGS sequence"/>
</dbReference>
<evidence type="ECO:0000313" key="4">
    <source>
        <dbReference type="Proteomes" id="UP001597012"/>
    </source>
</evidence>
<keyword evidence="1" id="KW-0472">Membrane</keyword>
<dbReference type="NCBIfam" id="NF037970">
    <property type="entry name" value="vanZ_1"/>
    <property type="match status" value="1"/>
</dbReference>
<evidence type="ECO:0000256" key="1">
    <source>
        <dbReference type="SAM" id="Phobius"/>
    </source>
</evidence>
<gene>
    <name evidence="3" type="ORF">ACFQZJ_03280</name>
</gene>
<feature type="transmembrane region" description="Helical" evidence="1">
    <location>
        <begin position="43"/>
        <end position="61"/>
    </location>
</feature>
<sequence length="131" mass="14859">MANTFLFRILFVSWLVFITFASLFSFTGTMAAPRINIPHIDKIVHFTFYFVLVVLGVKAVSEITRTEFALKKVLWCSFLFAVVYGILIELLQYGFTQDRHGDILDVFANSAGALVGVFLVKRLVSKDWGLK</sequence>
<organism evidence="3 4">
    <name type="scientific">Maribacter chungangensis</name>
    <dbReference type="NCBI Taxonomy" id="1069117"/>
    <lineage>
        <taxon>Bacteria</taxon>
        <taxon>Pseudomonadati</taxon>
        <taxon>Bacteroidota</taxon>
        <taxon>Flavobacteriia</taxon>
        <taxon>Flavobacteriales</taxon>
        <taxon>Flavobacteriaceae</taxon>
        <taxon>Maribacter</taxon>
    </lineage>
</organism>
<feature type="transmembrane region" description="Helical" evidence="1">
    <location>
        <begin position="73"/>
        <end position="94"/>
    </location>
</feature>